<dbReference type="Gene3D" id="1.10.287.110">
    <property type="entry name" value="DnaJ domain"/>
    <property type="match status" value="1"/>
</dbReference>
<evidence type="ECO:0000256" key="2">
    <source>
        <dbReference type="ARBA" id="ARBA00008817"/>
    </source>
</evidence>
<evidence type="ECO:0000256" key="3">
    <source>
        <dbReference type="ARBA" id="ARBA00022448"/>
    </source>
</evidence>
<keyword evidence="4" id="KW-0999">Mitochondrion inner membrane</keyword>
<evidence type="ECO:0000256" key="8">
    <source>
        <dbReference type="ARBA" id="ARBA00023136"/>
    </source>
</evidence>
<dbReference type="InterPro" id="IPR005341">
    <property type="entry name" value="Tim16"/>
</dbReference>
<evidence type="ECO:0000313" key="10">
    <source>
        <dbReference type="Proteomes" id="UP001530315"/>
    </source>
</evidence>
<evidence type="ECO:0000256" key="1">
    <source>
        <dbReference type="ARBA" id="ARBA00004637"/>
    </source>
</evidence>
<gene>
    <name evidence="9" type="ORF">ACHAW5_000678</name>
</gene>
<comment type="subcellular location">
    <subcellularLocation>
        <location evidence="1">Mitochondrion inner membrane</location>
        <topology evidence="1">Peripheral membrane protein</topology>
    </subcellularLocation>
</comment>
<dbReference type="Proteomes" id="UP001530315">
    <property type="component" value="Unassembled WGS sequence"/>
</dbReference>
<keyword evidence="6" id="KW-0811">Translocation</keyword>
<evidence type="ECO:0000256" key="5">
    <source>
        <dbReference type="ARBA" id="ARBA00022927"/>
    </source>
</evidence>
<keyword evidence="3" id="KW-0813">Transport</keyword>
<keyword evidence="7" id="KW-0496">Mitochondrion</keyword>
<dbReference type="GO" id="GO:0015031">
    <property type="term" value="P:protein transport"/>
    <property type="evidence" value="ECO:0007669"/>
    <property type="project" value="UniProtKB-KW"/>
</dbReference>
<comment type="similarity">
    <text evidence="2">Belongs to the TIM16/PAM16 family.</text>
</comment>
<dbReference type="PANTHER" id="PTHR12388:SF0">
    <property type="entry name" value="MITOCHONDRIAL IMPORT INNER MEMBRANE TRANSLOCASE SUBUNIT TIM16"/>
    <property type="match status" value="1"/>
</dbReference>
<dbReference type="PANTHER" id="PTHR12388">
    <property type="entry name" value="MITOCHONDRIA ASSOCIATED GRANULOCYTE MACROPHAGE CSF SIGNALING MOLECULE"/>
    <property type="match status" value="1"/>
</dbReference>
<dbReference type="GO" id="GO:0005743">
    <property type="term" value="C:mitochondrial inner membrane"/>
    <property type="evidence" value="ECO:0007669"/>
    <property type="project" value="UniProtKB-SubCell"/>
</dbReference>
<protein>
    <recommendedName>
        <fullName evidence="11">Mitochondrial import inner membrane translocase subunit TIM16</fullName>
    </recommendedName>
</protein>
<keyword evidence="5" id="KW-0653">Protein transport</keyword>
<accession>A0ABD3NXD0</accession>
<organism evidence="9 10">
    <name type="scientific">Stephanodiscus triporus</name>
    <dbReference type="NCBI Taxonomy" id="2934178"/>
    <lineage>
        <taxon>Eukaryota</taxon>
        <taxon>Sar</taxon>
        <taxon>Stramenopiles</taxon>
        <taxon>Ochrophyta</taxon>
        <taxon>Bacillariophyta</taxon>
        <taxon>Coscinodiscophyceae</taxon>
        <taxon>Thalassiosirophycidae</taxon>
        <taxon>Stephanodiscales</taxon>
        <taxon>Stephanodiscaceae</taxon>
        <taxon>Stephanodiscus</taxon>
    </lineage>
</organism>
<evidence type="ECO:0000256" key="7">
    <source>
        <dbReference type="ARBA" id="ARBA00023128"/>
    </source>
</evidence>
<reference evidence="9 10" key="1">
    <citation type="submission" date="2024-10" db="EMBL/GenBank/DDBJ databases">
        <title>Updated reference genomes for cyclostephanoid diatoms.</title>
        <authorList>
            <person name="Roberts W.R."/>
            <person name="Alverson A.J."/>
        </authorList>
    </citation>
    <scope>NUCLEOTIDE SEQUENCE [LARGE SCALE GENOMIC DNA]</scope>
    <source>
        <strain evidence="9 10">AJA276-08</strain>
    </source>
</reference>
<proteinExistence type="inferred from homology"/>
<comment type="caution">
    <text evidence="9">The sequence shown here is derived from an EMBL/GenBank/DDBJ whole genome shotgun (WGS) entry which is preliminary data.</text>
</comment>
<sequence>MAIGPLGRIIAQIIVPAIAIMAKTLPAAYAAALENARKSGTADAAGDAARRGASFLGKPRMSKDEAMMVLNLTEDEVTVEAVRRQYDRYFAANSVEKGGSFYLQSKVYRARELLDEYVKEKEKEERAGKVDEK</sequence>
<name>A0ABD3NXD0_9STRA</name>
<evidence type="ECO:0000256" key="4">
    <source>
        <dbReference type="ARBA" id="ARBA00022792"/>
    </source>
</evidence>
<dbReference type="EMBL" id="JALLAZ020001138">
    <property type="protein sequence ID" value="KAL3779958.1"/>
    <property type="molecule type" value="Genomic_DNA"/>
</dbReference>
<evidence type="ECO:0000313" key="9">
    <source>
        <dbReference type="EMBL" id="KAL3779958.1"/>
    </source>
</evidence>
<keyword evidence="10" id="KW-1185">Reference proteome</keyword>
<dbReference type="AlphaFoldDB" id="A0ABD3NXD0"/>
<evidence type="ECO:0000256" key="6">
    <source>
        <dbReference type="ARBA" id="ARBA00023010"/>
    </source>
</evidence>
<dbReference type="Pfam" id="PF03656">
    <property type="entry name" value="Pam16"/>
    <property type="match status" value="1"/>
</dbReference>
<evidence type="ECO:0008006" key="11">
    <source>
        <dbReference type="Google" id="ProtNLM"/>
    </source>
</evidence>
<dbReference type="FunFam" id="1.10.287.110:FF:000006">
    <property type="entry name" value="Import inner membrane translocase subunit TIM16"/>
    <property type="match status" value="1"/>
</dbReference>
<dbReference type="InterPro" id="IPR036869">
    <property type="entry name" value="J_dom_sf"/>
</dbReference>
<keyword evidence="8" id="KW-0472">Membrane</keyword>